<feature type="transmembrane region" description="Helical" evidence="9">
    <location>
        <begin position="432"/>
        <end position="456"/>
    </location>
</feature>
<feature type="transmembrane region" description="Helical" evidence="9">
    <location>
        <begin position="498"/>
        <end position="517"/>
    </location>
</feature>
<feature type="domain" description="ABC transporter" evidence="10">
    <location>
        <begin position="12"/>
        <end position="267"/>
    </location>
</feature>
<comment type="subcellular location">
    <subcellularLocation>
        <location evidence="1">Membrane</location>
        <topology evidence="1">Multi-pass membrane protein</topology>
    </subcellularLocation>
</comment>
<feature type="transmembrane region" description="Helical" evidence="9">
    <location>
        <begin position="468"/>
        <end position="491"/>
    </location>
</feature>
<evidence type="ECO:0000256" key="2">
    <source>
        <dbReference type="ARBA" id="ARBA00005814"/>
    </source>
</evidence>
<evidence type="ECO:0000256" key="6">
    <source>
        <dbReference type="ARBA" id="ARBA00022840"/>
    </source>
</evidence>
<name>A0A9Q1JUA5_9CARY</name>
<evidence type="ECO:0000313" key="11">
    <source>
        <dbReference type="EMBL" id="KAJ8431050.1"/>
    </source>
</evidence>
<evidence type="ECO:0000259" key="10">
    <source>
        <dbReference type="PROSITE" id="PS50893"/>
    </source>
</evidence>
<keyword evidence="5" id="KW-0547">Nucleotide-binding</keyword>
<evidence type="ECO:0000256" key="8">
    <source>
        <dbReference type="ARBA" id="ARBA00023136"/>
    </source>
</evidence>
<dbReference type="InterPro" id="IPR003439">
    <property type="entry name" value="ABC_transporter-like_ATP-bd"/>
</dbReference>
<keyword evidence="8 9" id="KW-0472">Membrane</keyword>
<feature type="transmembrane region" description="Helical" evidence="9">
    <location>
        <begin position="356"/>
        <end position="377"/>
    </location>
</feature>
<keyword evidence="12" id="KW-1185">Reference proteome</keyword>
<dbReference type="AlphaFoldDB" id="A0A9Q1JUA5"/>
<dbReference type="Pfam" id="PF19055">
    <property type="entry name" value="ABC2_membrane_7"/>
    <property type="match status" value="1"/>
</dbReference>
<protein>
    <recommendedName>
        <fullName evidence="10">ABC transporter domain-containing protein</fullName>
    </recommendedName>
</protein>
<dbReference type="Pfam" id="PF00005">
    <property type="entry name" value="ABC_tran"/>
    <property type="match status" value="1"/>
</dbReference>
<dbReference type="InterPro" id="IPR003593">
    <property type="entry name" value="AAA+_ATPase"/>
</dbReference>
<dbReference type="FunFam" id="3.40.50.300:FF:000337">
    <property type="entry name" value="ABC transporter G family member 22"/>
    <property type="match status" value="1"/>
</dbReference>
<accession>A0A9Q1JUA5</accession>
<dbReference type="InterPro" id="IPR013525">
    <property type="entry name" value="ABC2_TM"/>
</dbReference>
<keyword evidence="3" id="KW-0813">Transport</keyword>
<keyword evidence="6" id="KW-0067">ATP-binding</keyword>
<keyword evidence="7 9" id="KW-1133">Transmembrane helix</keyword>
<dbReference type="GO" id="GO:0140359">
    <property type="term" value="F:ABC-type transporter activity"/>
    <property type="evidence" value="ECO:0007669"/>
    <property type="project" value="InterPro"/>
</dbReference>
<dbReference type="Pfam" id="PF01061">
    <property type="entry name" value="ABC2_membrane"/>
    <property type="match status" value="1"/>
</dbReference>
<dbReference type="GO" id="GO:0016887">
    <property type="term" value="F:ATP hydrolysis activity"/>
    <property type="evidence" value="ECO:0007669"/>
    <property type="project" value="InterPro"/>
</dbReference>
<evidence type="ECO:0000256" key="1">
    <source>
        <dbReference type="ARBA" id="ARBA00004141"/>
    </source>
</evidence>
<dbReference type="OrthoDB" id="66620at2759"/>
<dbReference type="InterPro" id="IPR017871">
    <property type="entry name" value="ABC_transporter-like_CS"/>
</dbReference>
<dbReference type="EMBL" id="JAKOGI010000728">
    <property type="protein sequence ID" value="KAJ8431050.1"/>
    <property type="molecule type" value="Genomic_DNA"/>
</dbReference>
<organism evidence="11 12">
    <name type="scientific">Carnegiea gigantea</name>
    <dbReference type="NCBI Taxonomy" id="171969"/>
    <lineage>
        <taxon>Eukaryota</taxon>
        <taxon>Viridiplantae</taxon>
        <taxon>Streptophyta</taxon>
        <taxon>Embryophyta</taxon>
        <taxon>Tracheophyta</taxon>
        <taxon>Spermatophyta</taxon>
        <taxon>Magnoliopsida</taxon>
        <taxon>eudicotyledons</taxon>
        <taxon>Gunneridae</taxon>
        <taxon>Pentapetalae</taxon>
        <taxon>Caryophyllales</taxon>
        <taxon>Cactineae</taxon>
        <taxon>Cactaceae</taxon>
        <taxon>Cactoideae</taxon>
        <taxon>Echinocereeae</taxon>
        <taxon>Carnegiea</taxon>
    </lineage>
</organism>
<feature type="transmembrane region" description="Helical" evidence="9">
    <location>
        <begin position="581"/>
        <end position="604"/>
    </location>
</feature>
<evidence type="ECO:0000256" key="4">
    <source>
        <dbReference type="ARBA" id="ARBA00022692"/>
    </source>
</evidence>
<dbReference type="SMART" id="SM00382">
    <property type="entry name" value="AAA"/>
    <property type="match status" value="1"/>
</dbReference>
<dbReference type="InterPro" id="IPR043926">
    <property type="entry name" value="ABCG_dom"/>
</dbReference>
<evidence type="ECO:0000256" key="7">
    <source>
        <dbReference type="ARBA" id="ARBA00022989"/>
    </source>
</evidence>
<dbReference type="PANTHER" id="PTHR48041:SF22">
    <property type="entry name" value="ABC TRANSPORTER G FAMILY MEMBER 9"/>
    <property type="match status" value="1"/>
</dbReference>
<feature type="transmembrane region" description="Helical" evidence="9">
    <location>
        <begin position="389"/>
        <end position="411"/>
    </location>
</feature>
<evidence type="ECO:0000256" key="3">
    <source>
        <dbReference type="ARBA" id="ARBA00022448"/>
    </source>
</evidence>
<dbReference type="InterPro" id="IPR027417">
    <property type="entry name" value="P-loop_NTPase"/>
</dbReference>
<sequence>MAVQPVTLKSCMQFHDVVYKVRLPKRRSIIPKKEPSEPQERLILKGITGMIKPGEMLAVLGPSGSGKTTLLTALGGRLGGNVKGTITYNGKPFSKIMKRTTGFVTQDDVLYAHLTVLETLIYTALLRLPKTLTREEKTAQAEAVVVQLGLTTCKNSIIGRGPIARGISGGEKKRVSIGQELLIDPSLLLLDEPTSGLDSTMAQRIMSAVLDLAREGRTIVVTIHQPSSGLFYMFQKVLLLSEGNALYFGRGLHVMDYFESAGFAPSVPMNPADFLLDLANGVPTDDSEDPVCVKEKLIVAYKNNIENYLKQELQQEDQTGLVGANEPRKIRTWPNTWWQEFSVLLRRGLKEKKHETFDVLNTVQVMAMALTAGLLWWQSNLNHLGDQIGLLFFTSVFWSFLPVSEAIFTFPPERMILAKERSSGMYRLSSYFMARMVSDIPVQLILPTTFVIISYWMAGLKHTVTAFLYYLCALLLGVLVAQGVGLAIGALVMDLKSATILGSVIMFIFYLTGGYYIHDIPPFISWIKYLSICNYNYKMLLGSQYKPGETYPCGAHKNKQCLMEDFPPIKAIGLKDQHDSLIVLLIMFIGYRLIAFVALMRIGVMRKSPS</sequence>
<dbReference type="Proteomes" id="UP001153076">
    <property type="component" value="Unassembled WGS sequence"/>
</dbReference>
<dbReference type="PROSITE" id="PS00211">
    <property type="entry name" value="ABC_TRANSPORTER_1"/>
    <property type="match status" value="1"/>
</dbReference>
<evidence type="ECO:0000313" key="12">
    <source>
        <dbReference type="Proteomes" id="UP001153076"/>
    </source>
</evidence>
<dbReference type="GO" id="GO:0005886">
    <property type="term" value="C:plasma membrane"/>
    <property type="evidence" value="ECO:0007669"/>
    <property type="project" value="TreeGrafter"/>
</dbReference>
<dbReference type="SUPFAM" id="SSF52540">
    <property type="entry name" value="P-loop containing nucleoside triphosphate hydrolases"/>
    <property type="match status" value="1"/>
</dbReference>
<dbReference type="InterPro" id="IPR050352">
    <property type="entry name" value="ABCG_transporters"/>
</dbReference>
<gene>
    <name evidence="11" type="ORF">Cgig2_005399</name>
</gene>
<proteinExistence type="inferred from homology"/>
<keyword evidence="4 9" id="KW-0812">Transmembrane</keyword>
<evidence type="ECO:0000256" key="9">
    <source>
        <dbReference type="SAM" id="Phobius"/>
    </source>
</evidence>
<dbReference type="PANTHER" id="PTHR48041">
    <property type="entry name" value="ABC TRANSPORTER G FAMILY MEMBER 28"/>
    <property type="match status" value="1"/>
</dbReference>
<dbReference type="PROSITE" id="PS50893">
    <property type="entry name" value="ABC_TRANSPORTER_2"/>
    <property type="match status" value="1"/>
</dbReference>
<dbReference type="GO" id="GO:0005524">
    <property type="term" value="F:ATP binding"/>
    <property type="evidence" value="ECO:0007669"/>
    <property type="project" value="UniProtKB-KW"/>
</dbReference>
<reference evidence="11" key="1">
    <citation type="submission" date="2022-04" db="EMBL/GenBank/DDBJ databases">
        <title>Carnegiea gigantea Genome sequencing and assembly v2.</title>
        <authorList>
            <person name="Copetti D."/>
            <person name="Sanderson M.J."/>
            <person name="Burquez A."/>
            <person name="Wojciechowski M.F."/>
        </authorList>
    </citation>
    <scope>NUCLEOTIDE SEQUENCE</scope>
    <source>
        <strain evidence="11">SGP5-SGP5p</strain>
        <tissue evidence="11">Aerial part</tissue>
    </source>
</reference>
<dbReference type="Gene3D" id="3.40.50.300">
    <property type="entry name" value="P-loop containing nucleotide triphosphate hydrolases"/>
    <property type="match status" value="1"/>
</dbReference>
<comment type="caution">
    <text evidence="11">The sequence shown here is derived from an EMBL/GenBank/DDBJ whole genome shotgun (WGS) entry which is preliminary data.</text>
</comment>
<comment type="similarity">
    <text evidence="2">Belongs to the ABC transporter superfamily. ABCG family. Eye pigment precursor importer (TC 3.A.1.204) subfamily.</text>
</comment>
<evidence type="ECO:0000256" key="5">
    <source>
        <dbReference type="ARBA" id="ARBA00022741"/>
    </source>
</evidence>